<organism evidence="1 2">
    <name type="scientific">Bacillus phage vB_BanS_Chewbecca</name>
    <dbReference type="NCBI Taxonomy" id="2894786"/>
    <lineage>
        <taxon>Viruses</taxon>
        <taxon>Duplodnaviria</taxon>
        <taxon>Heunggongvirae</taxon>
        <taxon>Uroviricota</taxon>
        <taxon>Caudoviricetes</taxon>
        <taxon>Joanripponvirinae</taxon>
        <taxon>Tsamsavirus</taxon>
        <taxon>Tsamsavirus chewbecca</taxon>
    </lineage>
</organism>
<evidence type="ECO:0000313" key="2">
    <source>
        <dbReference type="Proteomes" id="UP000827751"/>
    </source>
</evidence>
<keyword evidence="2" id="KW-1185">Reference proteome</keyword>
<dbReference type="Proteomes" id="UP000827751">
    <property type="component" value="Segment"/>
</dbReference>
<name>A0AAE9CB32_9CAUD</name>
<gene>
    <name evidence="1" type="ORF">CHEWBECCA_180</name>
</gene>
<reference evidence="1 2" key="1">
    <citation type="submission" date="2021-10" db="EMBL/GenBank/DDBJ databases">
        <authorList>
            <person name="Lavering E.D."/>
            <person name="James R."/>
            <person name="Fairhom J.D."/>
            <person name="Ogilvie B.H."/>
            <person name="Thurgood T.L."/>
            <person name="Robison R.A."/>
            <person name="Grose J.H."/>
        </authorList>
    </citation>
    <scope>NUCLEOTIDE SEQUENCE [LARGE SCALE GENOMIC DNA]</scope>
</reference>
<dbReference type="EMBL" id="OK499972">
    <property type="protein sequence ID" value="UGO46263.1"/>
    <property type="molecule type" value="Genomic_DNA"/>
</dbReference>
<protein>
    <submittedName>
        <fullName evidence="1">Uncharacterized protein</fullName>
    </submittedName>
</protein>
<sequence>MQGKLDINLVIKEYQEKVGELTNELIMKNAYIKQLEKQILEDAETRANEDKLDSSEN</sequence>
<proteinExistence type="predicted"/>
<accession>A0AAE9CB32</accession>
<evidence type="ECO:0000313" key="1">
    <source>
        <dbReference type="EMBL" id="UGO46263.1"/>
    </source>
</evidence>